<name>A0A5E5AID3_9BURK</name>
<sequence>MAKPCNPRMRRGVARFHAASLASVRSITAAAITVATSVVLGGCISMAPTYERPAAPVADVWTADVSAAPATAAAQPASALDWREYFADPQLRSLIETALANNRDLRVALARVEQARAVYGIQRADLFPSAGLGASGTRQRLPGDLSLTGNPYISSQYQVGLGLSTWELDFWGRIRNLKDAALDDYLASDASRRALQLSLISQVAQTWLSLREYDERIALAQQTVDSRAESLRIFTRREQVGSTSKLDLTEVTTLWQQARALVTQLEQQRATQAHALQVLVGIPIDTSPQALDRMADDASLMRDLEPGLPSSLLEDRPDIIAAEYQLRAAHANIGAARAAFFPQITLTGSVGTASSALDGLFKAGSAAWAFTPSINLPIFQGGRLVNNLDLAEARRVESVANYEKTIQGAFRDVADALSARRWLADQVTILQATQDAQAERARLAKLRYDHGAAAFLEVLDAQRDLLAIEQQTVQTRRALLSARVSLYTALGGGSRLMPAADTPDGPFARTPRVVAPTPPPPPSPPTSAVPPVAPGSATATAVPGTANTAQTVR</sequence>
<feature type="compositionally biased region" description="Low complexity" evidence="3">
    <location>
        <begin position="534"/>
        <end position="546"/>
    </location>
</feature>
<keyword evidence="5" id="KW-1185">Reference proteome</keyword>
<dbReference type="GO" id="GO:0015562">
    <property type="term" value="F:efflux transmembrane transporter activity"/>
    <property type="evidence" value="ECO:0007669"/>
    <property type="project" value="InterPro"/>
</dbReference>
<evidence type="ECO:0000256" key="1">
    <source>
        <dbReference type="ARBA" id="ARBA00007613"/>
    </source>
</evidence>
<dbReference type="Pfam" id="PF02321">
    <property type="entry name" value="OEP"/>
    <property type="match status" value="2"/>
</dbReference>
<comment type="subcellular location">
    <subcellularLocation>
        <location evidence="2">Cell membrane</location>
        <topology evidence="2">Lipid-anchor</topology>
    </subcellularLocation>
</comment>
<dbReference type="InterPro" id="IPR003423">
    <property type="entry name" value="OMP_efflux"/>
</dbReference>
<dbReference type="PANTHER" id="PTHR30203">
    <property type="entry name" value="OUTER MEMBRANE CATION EFFLUX PROTEIN"/>
    <property type="match status" value="1"/>
</dbReference>
<keyword evidence="2" id="KW-0449">Lipoprotein</keyword>
<dbReference type="Gene3D" id="2.20.200.10">
    <property type="entry name" value="Outer membrane efflux proteins (OEP)"/>
    <property type="match status" value="1"/>
</dbReference>
<accession>A0A5E5AID3</accession>
<keyword evidence="2" id="KW-0812">Transmembrane</keyword>
<protein>
    <submittedName>
        <fullName evidence="4">RND transporter</fullName>
    </submittedName>
</protein>
<keyword evidence="2" id="KW-0564">Palmitate</keyword>
<organism evidence="4 5">
    <name type="scientific">Pandoraea captiosa</name>
    <dbReference type="NCBI Taxonomy" id="2508302"/>
    <lineage>
        <taxon>Bacteria</taxon>
        <taxon>Pseudomonadati</taxon>
        <taxon>Pseudomonadota</taxon>
        <taxon>Betaproteobacteria</taxon>
        <taxon>Burkholderiales</taxon>
        <taxon>Burkholderiaceae</taxon>
        <taxon>Pandoraea</taxon>
    </lineage>
</organism>
<evidence type="ECO:0000313" key="5">
    <source>
        <dbReference type="Proteomes" id="UP000414136"/>
    </source>
</evidence>
<comment type="similarity">
    <text evidence="1 2">Belongs to the outer membrane factor (OMF) (TC 1.B.17) family.</text>
</comment>
<dbReference type="GO" id="GO:0005886">
    <property type="term" value="C:plasma membrane"/>
    <property type="evidence" value="ECO:0007669"/>
    <property type="project" value="UniProtKB-SubCell"/>
</dbReference>
<dbReference type="EMBL" id="CABPSQ010000012">
    <property type="protein sequence ID" value="VVE73274.1"/>
    <property type="molecule type" value="Genomic_DNA"/>
</dbReference>
<gene>
    <name evidence="4" type="ORF">PCA31118_04474</name>
</gene>
<dbReference type="NCBIfam" id="TIGR01845">
    <property type="entry name" value="outer_NodT"/>
    <property type="match status" value="1"/>
</dbReference>
<evidence type="ECO:0000313" key="4">
    <source>
        <dbReference type="EMBL" id="VVE73274.1"/>
    </source>
</evidence>
<dbReference type="SUPFAM" id="SSF56954">
    <property type="entry name" value="Outer membrane efflux proteins (OEP)"/>
    <property type="match status" value="1"/>
</dbReference>
<dbReference type="Proteomes" id="UP000414136">
    <property type="component" value="Unassembled WGS sequence"/>
</dbReference>
<dbReference type="Gene3D" id="1.20.1600.10">
    <property type="entry name" value="Outer membrane efflux proteins (OEP)"/>
    <property type="match status" value="1"/>
</dbReference>
<dbReference type="InterPro" id="IPR010131">
    <property type="entry name" value="MdtP/NodT-like"/>
</dbReference>
<proteinExistence type="inferred from homology"/>
<dbReference type="AlphaFoldDB" id="A0A5E5AID3"/>
<keyword evidence="2" id="KW-0472">Membrane</keyword>
<evidence type="ECO:0000256" key="3">
    <source>
        <dbReference type="SAM" id="MobiDB-lite"/>
    </source>
</evidence>
<keyword evidence="2" id="KW-1134">Transmembrane beta strand</keyword>
<reference evidence="4 5" key="1">
    <citation type="submission" date="2019-08" db="EMBL/GenBank/DDBJ databases">
        <authorList>
            <person name="Peeters C."/>
        </authorList>
    </citation>
    <scope>NUCLEOTIDE SEQUENCE [LARGE SCALE GENOMIC DNA]</scope>
    <source>
        <strain evidence="4 5">LMG 31118</strain>
    </source>
</reference>
<evidence type="ECO:0000256" key="2">
    <source>
        <dbReference type="RuleBase" id="RU362097"/>
    </source>
</evidence>
<dbReference type="PANTHER" id="PTHR30203:SF33">
    <property type="entry name" value="BLR4455 PROTEIN"/>
    <property type="match status" value="1"/>
</dbReference>
<feature type="region of interest" description="Disordered" evidence="3">
    <location>
        <begin position="493"/>
        <end position="553"/>
    </location>
</feature>
<feature type="compositionally biased region" description="Pro residues" evidence="3">
    <location>
        <begin position="516"/>
        <end position="533"/>
    </location>
</feature>